<dbReference type="InterPro" id="IPR003748">
    <property type="entry name" value="DUF169"/>
</dbReference>
<organism evidence="1">
    <name type="scientific">marine sediment metagenome</name>
    <dbReference type="NCBI Taxonomy" id="412755"/>
    <lineage>
        <taxon>unclassified sequences</taxon>
        <taxon>metagenomes</taxon>
        <taxon>ecological metagenomes</taxon>
    </lineage>
</organism>
<evidence type="ECO:0000313" key="1">
    <source>
        <dbReference type="EMBL" id="GAI15461.1"/>
    </source>
</evidence>
<comment type="caution">
    <text evidence="1">The sequence shown here is derived from an EMBL/GenBank/DDBJ whole genome shotgun (WGS) entry which is preliminary data.</text>
</comment>
<dbReference type="Pfam" id="PF02596">
    <property type="entry name" value="DUF169"/>
    <property type="match status" value="1"/>
</dbReference>
<feature type="non-terminal residue" evidence="1">
    <location>
        <position position="100"/>
    </location>
</feature>
<name>X1MBL0_9ZZZZ</name>
<dbReference type="EMBL" id="BARV01010712">
    <property type="protein sequence ID" value="GAI15461.1"/>
    <property type="molecule type" value="Genomic_DNA"/>
</dbReference>
<protein>
    <submittedName>
        <fullName evidence="1">Uncharacterized protein</fullName>
    </submittedName>
</protein>
<gene>
    <name evidence="1" type="ORF">S06H3_20633</name>
</gene>
<sequence>MELNILHEYGNKIETYLKLSTFALAIKLLKNKKEIPFDAKRPKKDFGYHLSLCQALAISRREGTLFAMLKEDMWCFEPVIGLGLAKAPQYFLEGHNRFPG</sequence>
<reference evidence="1" key="1">
    <citation type="journal article" date="2014" name="Front. Microbiol.">
        <title>High frequency of phylogenetically diverse reductive dehalogenase-homologous genes in deep subseafloor sedimentary metagenomes.</title>
        <authorList>
            <person name="Kawai M."/>
            <person name="Futagami T."/>
            <person name="Toyoda A."/>
            <person name="Takaki Y."/>
            <person name="Nishi S."/>
            <person name="Hori S."/>
            <person name="Arai W."/>
            <person name="Tsubouchi T."/>
            <person name="Morono Y."/>
            <person name="Uchiyama I."/>
            <person name="Ito T."/>
            <person name="Fujiyama A."/>
            <person name="Inagaki F."/>
            <person name="Takami H."/>
        </authorList>
    </citation>
    <scope>NUCLEOTIDE SEQUENCE</scope>
    <source>
        <strain evidence="1">Expedition CK06-06</strain>
    </source>
</reference>
<accession>X1MBL0</accession>
<dbReference type="AlphaFoldDB" id="X1MBL0"/>
<proteinExistence type="predicted"/>